<dbReference type="PANTHER" id="PTHR37994:SF4">
    <property type="entry name" value="ER TRANSPORTER 6TM N-TERMINAL DOMAIN-CONTAINING PROTEIN-RELATED"/>
    <property type="match status" value="1"/>
</dbReference>
<dbReference type="Pfam" id="PF13515">
    <property type="entry name" value="FUSC_2"/>
    <property type="match status" value="1"/>
</dbReference>
<name>V5FQ86_BYSSN</name>
<dbReference type="HOGENOM" id="CLU_001788_0_1_1"/>
<organism evidence="10 11">
    <name type="scientific">Byssochlamys spectabilis (strain No. 5 / NBRC 109023)</name>
    <name type="common">Paecilomyces variotii</name>
    <dbReference type="NCBI Taxonomy" id="1356009"/>
    <lineage>
        <taxon>Eukaryota</taxon>
        <taxon>Fungi</taxon>
        <taxon>Dikarya</taxon>
        <taxon>Ascomycota</taxon>
        <taxon>Pezizomycotina</taxon>
        <taxon>Eurotiomycetes</taxon>
        <taxon>Eurotiomycetidae</taxon>
        <taxon>Eurotiales</taxon>
        <taxon>Thermoascaceae</taxon>
        <taxon>Paecilomyces</taxon>
    </lineage>
</organism>
<dbReference type="Proteomes" id="UP000018001">
    <property type="component" value="Unassembled WGS sequence"/>
</dbReference>
<evidence type="ECO:0000256" key="1">
    <source>
        <dbReference type="ARBA" id="ARBA00004141"/>
    </source>
</evidence>
<feature type="domain" description="Integral membrane bound transporter" evidence="9">
    <location>
        <begin position="755"/>
        <end position="902"/>
    </location>
</feature>
<accession>V5FQ86</accession>
<dbReference type="OrthoDB" id="2274698at2759"/>
<feature type="region of interest" description="Disordered" evidence="5">
    <location>
        <begin position="103"/>
        <end position="132"/>
    </location>
</feature>
<evidence type="ECO:0000313" key="10">
    <source>
        <dbReference type="EMBL" id="GAD94148.1"/>
    </source>
</evidence>
<evidence type="ECO:0000256" key="6">
    <source>
        <dbReference type="SAM" id="Phobius"/>
    </source>
</evidence>
<comment type="subcellular location">
    <subcellularLocation>
        <location evidence="1">Membrane</location>
        <topology evidence="1">Multi-pass membrane protein</topology>
    </subcellularLocation>
</comment>
<evidence type="ECO:0000259" key="9">
    <source>
        <dbReference type="Pfam" id="PF13515"/>
    </source>
</evidence>
<keyword evidence="11" id="KW-1185">Reference proteome</keyword>
<evidence type="ECO:0000259" key="8">
    <source>
        <dbReference type="Pfam" id="PF10337"/>
    </source>
</evidence>
<feature type="transmembrane region" description="Helical" evidence="6">
    <location>
        <begin position="247"/>
        <end position="271"/>
    </location>
</feature>
<keyword evidence="4 6" id="KW-0472">Membrane</keyword>
<keyword evidence="2 6" id="KW-0812">Transmembrane</keyword>
<evidence type="ECO:0000256" key="3">
    <source>
        <dbReference type="ARBA" id="ARBA00022989"/>
    </source>
</evidence>
<dbReference type="EMBL" id="BAUL01000080">
    <property type="protein sequence ID" value="GAD94148.1"/>
    <property type="molecule type" value="Genomic_DNA"/>
</dbReference>
<gene>
    <name evidence="10" type="ORF">PVAR5_2769</name>
</gene>
<evidence type="ECO:0000256" key="5">
    <source>
        <dbReference type="SAM" id="MobiDB-lite"/>
    </source>
</evidence>
<dbReference type="Pfam" id="PF10337">
    <property type="entry name" value="ArAE_2_N"/>
    <property type="match status" value="1"/>
</dbReference>
<dbReference type="InterPro" id="IPR018823">
    <property type="entry name" value="ArAE_2_N"/>
</dbReference>
<proteinExistence type="predicted"/>
<feature type="transmembrane region" description="Helical" evidence="6">
    <location>
        <begin position="818"/>
        <end position="835"/>
    </location>
</feature>
<feature type="transmembrane region" description="Helical" evidence="6">
    <location>
        <begin position="320"/>
        <end position="338"/>
    </location>
</feature>
<dbReference type="GO" id="GO:0016020">
    <property type="term" value="C:membrane"/>
    <property type="evidence" value="ECO:0007669"/>
    <property type="project" value="UniProtKB-SubCell"/>
</dbReference>
<feature type="domain" description="DUF2421" evidence="7">
    <location>
        <begin position="906"/>
        <end position="1135"/>
    </location>
</feature>
<dbReference type="eggNOG" id="KOG4711">
    <property type="taxonomic scope" value="Eukaryota"/>
</dbReference>
<reference evidence="11" key="1">
    <citation type="journal article" date="2014" name="Genome Announc.">
        <title>Draft genome sequence of the formaldehyde-resistant fungus Byssochlamys spectabilis No. 5 (anamorph Paecilomyces variotii No. 5) (NBRC109023).</title>
        <authorList>
            <person name="Oka T."/>
            <person name="Ekino K."/>
            <person name="Fukuda K."/>
            <person name="Nomura Y."/>
        </authorList>
    </citation>
    <scope>NUCLEOTIDE SEQUENCE [LARGE SCALE GENOMIC DNA]</scope>
    <source>
        <strain evidence="11">No. 5 / NBRC 109023</strain>
    </source>
</reference>
<feature type="transmembrane region" description="Helical" evidence="6">
    <location>
        <begin position="887"/>
        <end position="907"/>
    </location>
</feature>
<feature type="transmembrane region" description="Helical" evidence="6">
    <location>
        <begin position="181"/>
        <end position="199"/>
    </location>
</feature>
<dbReference type="AlphaFoldDB" id="V5FQ86"/>
<comment type="caution">
    <text evidence="10">The sequence shown here is derived from an EMBL/GenBank/DDBJ whole genome shotgun (WGS) entry which is preliminary data.</text>
</comment>
<evidence type="ECO:0000256" key="4">
    <source>
        <dbReference type="ARBA" id="ARBA00023136"/>
    </source>
</evidence>
<feature type="transmembrane region" description="Helical" evidence="6">
    <location>
        <begin position="742"/>
        <end position="759"/>
    </location>
</feature>
<evidence type="ECO:0000313" key="11">
    <source>
        <dbReference type="Proteomes" id="UP000018001"/>
    </source>
</evidence>
<feature type="transmembrane region" description="Helical" evidence="6">
    <location>
        <begin position="794"/>
        <end position="812"/>
    </location>
</feature>
<sequence>MIDLAGCGLVSSRGERLALQQRFLQFVPPAIQVRPGQAIRRRAVLFPRKQLEDLSGRATPREQPETVLYLRIDTVYLFNPSIYLGSDWRSATKLQRAMLLRRKSPEKPESQYESNGENGENGESEEKEDKKPTAWARVKGAWAKLDLDVGTFMMMMKGAIPPTVSVAIYQSTSVADTYTTLGYLIAIISIMGFCILPRAKFIQMMIFNILAVCVGTAAALLMIYSAVKARQHTEQRSSASSVGSPAPGAATATYNSSASAVCGVWLFFQIYLVNTARAKFPQFNMPVIVYSIFANISAIYGPQFQTMSAGIAFAKRLMEAFLTGLGISAATSFIILPMTSRKVVFKQMAGYIGALRGALKAHAAYFESMEHTDMFGRVETFDKKSEKRLKKGKKAYSPQAEAIKKAVRGILEIHGKLHGDLTFAKREVAFGHLGPDDLQETFRHLRKTMTPIVGLSSIVDVFERLSEYNRWNDPLEDAPEDIHSDPVRQRVVHEWNDMMTAVHDPFASMLEIIDEGLQHVSYSLKLTKPPKEAASQEAKDNGPNATDDVEASPAKASPGQPEFAKYLAKKQQDFRSAKLLAVRAWCDEKGIKLPSNFFEHPEAFDIQDEMNGRLSSNHQRNQRQLYLLLYMAHLLHSTNQAVLDFVHFADGRVACGKMSEKRLIIPGSKRLKKWLIGAFKSEDGHEDHHLSEGYSANRSLSLGEAFNKRKDPEHLPPETTWQRIGDKIRLIPAFLRSPESAFGFRVACAIMTIAIIAFLHDTQVFFVKQRLVWAMIMVAISMSPTAGQSIFGFVLRLVGTVLAMIASFLIWYIPGQKIPGIIVFLFVFATLGYYIPIKKPRFIIVGFISIVTTTMIIGYELQVRKLGEAVATSNGQAFYPTYLLAPYRLAIVAAGLFVAFIWTIFPYPISEHSALRQNLGNSLYLLANYYSLIHETVSSRIRGDVEDLISTTSTGRKLEKARNKVFSKQMLMLAGLRTHCEFVRWELPIGGKFPKQQYDLIINCMQNIVNYVSLVAYASDTFTRIGQDAEASQNAWFNDFKKLMASAHLTSHEITSLLALLSASITNRQPLPPYLRTPTPYGFSRRLEALDRDILSLKHSAEPGYAAFAVLQISTRCIIGDLDKLLKNVKGLVGELDFSYHVVDTASNSKADLIDSRSTRNSVDPDSDPDKND</sequence>
<feature type="region of interest" description="Disordered" evidence="5">
    <location>
        <begin position="1154"/>
        <end position="1173"/>
    </location>
</feature>
<feature type="transmembrane region" description="Helical" evidence="6">
    <location>
        <begin position="206"/>
        <end position="227"/>
    </location>
</feature>
<feature type="region of interest" description="Disordered" evidence="5">
    <location>
        <begin position="528"/>
        <end position="561"/>
    </location>
</feature>
<dbReference type="InterPro" id="IPR049453">
    <property type="entry name" value="Memb_transporter_dom"/>
</dbReference>
<feature type="transmembrane region" description="Helical" evidence="6">
    <location>
        <begin position="842"/>
        <end position="859"/>
    </location>
</feature>
<dbReference type="Pfam" id="PF10334">
    <property type="entry name" value="BRE4"/>
    <property type="match status" value="1"/>
</dbReference>
<evidence type="ECO:0000259" key="7">
    <source>
        <dbReference type="Pfam" id="PF10334"/>
    </source>
</evidence>
<keyword evidence="3 6" id="KW-1133">Transmembrane helix</keyword>
<protein>
    <submittedName>
        <fullName evidence="10">Uncharacterized protein</fullName>
    </submittedName>
</protein>
<evidence type="ECO:0000256" key="2">
    <source>
        <dbReference type="ARBA" id="ARBA00022692"/>
    </source>
</evidence>
<dbReference type="PANTHER" id="PTHR37994">
    <property type="entry name" value="ARAE_2_N DOMAIN-CONTAINING PROTEIN-RELATED"/>
    <property type="match status" value="1"/>
</dbReference>
<feature type="transmembrane region" description="Helical" evidence="6">
    <location>
        <begin position="283"/>
        <end position="300"/>
    </location>
</feature>
<dbReference type="InterPro" id="IPR018820">
    <property type="entry name" value="BRE4-related_DUF2421"/>
</dbReference>
<dbReference type="InParanoid" id="V5FQ86"/>
<feature type="domain" description="Putative ER transporter 6TM N-terminal" evidence="8">
    <location>
        <begin position="138"/>
        <end position="467"/>
    </location>
</feature>